<dbReference type="Proteomes" id="UP001516023">
    <property type="component" value="Unassembled WGS sequence"/>
</dbReference>
<feature type="domain" description="HTH myb-type" evidence="3">
    <location>
        <begin position="209"/>
        <end position="265"/>
    </location>
</feature>
<feature type="compositionally biased region" description="Acidic residues" evidence="1">
    <location>
        <begin position="721"/>
        <end position="734"/>
    </location>
</feature>
<feature type="compositionally biased region" description="Low complexity" evidence="1">
    <location>
        <begin position="309"/>
        <end position="332"/>
    </location>
</feature>
<dbReference type="SMART" id="SM00717">
    <property type="entry name" value="SANT"/>
    <property type="match status" value="3"/>
</dbReference>
<dbReference type="PANTHER" id="PTHR45614:SF25">
    <property type="entry name" value="MYB PROTEIN"/>
    <property type="match status" value="1"/>
</dbReference>
<feature type="compositionally biased region" description="Polar residues" evidence="1">
    <location>
        <begin position="511"/>
        <end position="579"/>
    </location>
</feature>
<feature type="region of interest" description="Disordered" evidence="1">
    <location>
        <begin position="485"/>
        <end position="579"/>
    </location>
</feature>
<dbReference type="Pfam" id="PF13921">
    <property type="entry name" value="Myb_DNA-bind_6"/>
    <property type="match status" value="2"/>
</dbReference>
<feature type="domain" description="Myb-like" evidence="2">
    <location>
        <begin position="41"/>
        <end position="109"/>
    </location>
</feature>
<feature type="domain" description="HTH myb-type" evidence="3">
    <location>
        <begin position="126"/>
        <end position="162"/>
    </location>
</feature>
<feature type="compositionally biased region" description="Gly residues" evidence="1">
    <location>
        <begin position="118"/>
        <end position="128"/>
    </location>
</feature>
<feature type="compositionally biased region" description="Low complexity" evidence="1">
    <location>
        <begin position="354"/>
        <end position="363"/>
    </location>
</feature>
<gene>
    <name evidence="4" type="ORF">HJC23_004136</name>
</gene>
<keyword evidence="5" id="KW-1185">Reference proteome</keyword>
<evidence type="ECO:0000256" key="1">
    <source>
        <dbReference type="SAM" id="MobiDB-lite"/>
    </source>
</evidence>
<name>A0ABD3PHQ3_9STRA</name>
<feature type="compositionally biased region" description="Acidic residues" evidence="1">
    <location>
        <begin position="741"/>
        <end position="759"/>
    </location>
</feature>
<feature type="region of interest" description="Disordered" evidence="1">
    <location>
        <begin position="302"/>
        <end position="399"/>
    </location>
</feature>
<dbReference type="PROSITE" id="PS51294">
    <property type="entry name" value="HTH_MYB"/>
    <property type="match status" value="2"/>
</dbReference>
<feature type="domain" description="Myb-like" evidence="2">
    <location>
        <begin position="126"/>
        <end position="208"/>
    </location>
</feature>
<dbReference type="InterPro" id="IPR017930">
    <property type="entry name" value="Myb_dom"/>
</dbReference>
<dbReference type="InterPro" id="IPR050560">
    <property type="entry name" value="MYB_TF"/>
</dbReference>
<evidence type="ECO:0000259" key="3">
    <source>
        <dbReference type="PROSITE" id="PS51294"/>
    </source>
</evidence>
<comment type="caution">
    <text evidence="4">The sequence shown here is derived from an EMBL/GenBank/DDBJ whole genome shotgun (WGS) entry which is preliminary data.</text>
</comment>
<organism evidence="4 5">
    <name type="scientific">Cyclotella cryptica</name>
    <dbReference type="NCBI Taxonomy" id="29204"/>
    <lineage>
        <taxon>Eukaryota</taxon>
        <taxon>Sar</taxon>
        <taxon>Stramenopiles</taxon>
        <taxon>Ochrophyta</taxon>
        <taxon>Bacillariophyta</taxon>
        <taxon>Coscinodiscophyceae</taxon>
        <taxon>Thalassiosirophycidae</taxon>
        <taxon>Stephanodiscales</taxon>
        <taxon>Stephanodiscaceae</taxon>
        <taxon>Cyclotella</taxon>
    </lineage>
</organism>
<dbReference type="CDD" id="cd00167">
    <property type="entry name" value="SANT"/>
    <property type="match status" value="2"/>
</dbReference>
<feature type="region of interest" description="Disordered" evidence="1">
    <location>
        <begin position="1"/>
        <end position="40"/>
    </location>
</feature>
<evidence type="ECO:0000313" key="4">
    <source>
        <dbReference type="EMBL" id="KAL3787262.1"/>
    </source>
</evidence>
<feature type="compositionally biased region" description="Low complexity" evidence="1">
    <location>
        <begin position="14"/>
        <end position="32"/>
    </location>
</feature>
<reference evidence="4 5" key="1">
    <citation type="journal article" date="2020" name="G3 (Bethesda)">
        <title>Improved Reference Genome for Cyclotella cryptica CCMP332, a Model for Cell Wall Morphogenesis, Salinity Adaptation, and Lipid Production in Diatoms (Bacillariophyta).</title>
        <authorList>
            <person name="Roberts W.R."/>
            <person name="Downey K.M."/>
            <person name="Ruck E.C."/>
            <person name="Traller J.C."/>
            <person name="Alverson A.J."/>
        </authorList>
    </citation>
    <scope>NUCLEOTIDE SEQUENCE [LARGE SCALE GENOMIC DNA]</scope>
    <source>
        <strain evidence="4 5">CCMP332</strain>
    </source>
</reference>
<dbReference type="SUPFAM" id="SSF46689">
    <property type="entry name" value="Homeodomain-like"/>
    <property type="match status" value="2"/>
</dbReference>
<feature type="compositionally biased region" description="Pro residues" evidence="1">
    <location>
        <begin position="1"/>
        <end position="13"/>
    </location>
</feature>
<dbReference type="InterPro" id="IPR001005">
    <property type="entry name" value="SANT/Myb"/>
</dbReference>
<dbReference type="EMBL" id="JABMIG020000178">
    <property type="protein sequence ID" value="KAL3787262.1"/>
    <property type="molecule type" value="Genomic_DNA"/>
</dbReference>
<proteinExistence type="predicted"/>
<dbReference type="AlphaFoldDB" id="A0ABD3PHQ3"/>
<accession>A0ABD3PHQ3</accession>
<protein>
    <submittedName>
        <fullName evidence="4">Uncharacterized protein</fullName>
    </submittedName>
</protein>
<evidence type="ECO:0000259" key="2">
    <source>
        <dbReference type="PROSITE" id="PS50090"/>
    </source>
</evidence>
<feature type="region of interest" description="Disordered" evidence="1">
    <location>
        <begin position="707"/>
        <end position="759"/>
    </location>
</feature>
<feature type="domain" description="Myb-like" evidence="2">
    <location>
        <begin position="209"/>
        <end position="261"/>
    </location>
</feature>
<dbReference type="PROSITE" id="PS50090">
    <property type="entry name" value="MYB_LIKE"/>
    <property type="match status" value="3"/>
</dbReference>
<dbReference type="Gene3D" id="1.10.10.60">
    <property type="entry name" value="Homeodomain-like"/>
    <property type="match status" value="2"/>
</dbReference>
<sequence length="759" mass="85363">MPKPIPAVPPAQPPAVTAPTPLTRRAPAASPRLSNGKSLEWTATEDEHLKQIIQALYPPRTSNGNQSNTPVSPADYDWYSIAYHKSITQLPRRPHRTNLECQRRYRAITSRLKRADGDGSGGGGGKKGGWSKEEDEKIKNFVKENGGGEKVRWSLVAKELSGTRYRRCCRIHVPYCGTNKNLSHIPNHLRHTTGRTGKQCRERWYSILNPSINKSSWKTAEDRTIILSQLKSTSSNRWADLSKLLPGRTDNAIKNRWNSSLKRRLEKYLWDKNLGGNHRLYDDLGNYMLDEKDIDEIFGKTREEEDAGESSAAGKVAAQDVSSVDSDAGSVANESNGKKQLPTADPRATDLSRVRNSSNSLLRAPNRNSSRNVLMERNPKRRKIASRHSLPPSRPHLNDCSRLSNSHPIHAQHNTRPSLPRSSPALSIVLDEIRKLNKTMVTMRSMANELLTVQNELRNEVKMLKRSGIVRNIEASSRDAAVLPAVDQVDEEQISTPESTHDNETLENDKQSSTTLMDANLLTNNPSDTDLFSNPTDANPLPNSSDTNPLPNPSDTNDPISKPSDTNTLPNPSINPTMDQQMNSVIASFKLSNKWPPGRPLKAFTYDPSLVQLRFHRSIQHQHLPVPITSRGKSSRQYCRLCKTKGKDTTKRQTTWMCSTCCVPLCVRNLYGENRVDSHFMRWHSARDLEAENMICSQELLQWKDKRRRERDERDTSMDDNAVDSGEEVDDGEGEIQNVFESEDGMEDDGYEDVSDDGI</sequence>
<dbReference type="PANTHER" id="PTHR45614">
    <property type="entry name" value="MYB PROTEIN-RELATED"/>
    <property type="match status" value="1"/>
</dbReference>
<feature type="compositionally biased region" description="Basic and acidic residues" evidence="1">
    <location>
        <begin position="499"/>
        <end position="510"/>
    </location>
</feature>
<dbReference type="InterPro" id="IPR009057">
    <property type="entry name" value="Homeodomain-like_sf"/>
</dbReference>
<evidence type="ECO:0000313" key="5">
    <source>
        <dbReference type="Proteomes" id="UP001516023"/>
    </source>
</evidence>
<feature type="region of interest" description="Disordered" evidence="1">
    <location>
        <begin position="110"/>
        <end position="133"/>
    </location>
</feature>